<protein>
    <submittedName>
        <fullName evidence="6">Luciferase</fullName>
    </submittedName>
</protein>
<organism evidence="6 7">
    <name type="scientific">Mycobacterium kyorinense</name>
    <dbReference type="NCBI Taxonomy" id="487514"/>
    <lineage>
        <taxon>Bacteria</taxon>
        <taxon>Bacillati</taxon>
        <taxon>Actinomycetota</taxon>
        <taxon>Actinomycetes</taxon>
        <taxon>Mycobacteriales</taxon>
        <taxon>Mycobacteriaceae</taxon>
        <taxon>Mycobacterium</taxon>
    </lineage>
</organism>
<keyword evidence="2" id="KW-0288">FMN</keyword>
<dbReference type="NCBIfam" id="TIGR03621">
    <property type="entry name" value="F420_MSMEG_2516"/>
    <property type="match status" value="1"/>
</dbReference>
<evidence type="ECO:0000313" key="7">
    <source>
        <dbReference type="Proteomes" id="UP000193487"/>
    </source>
</evidence>
<reference evidence="6 7" key="1">
    <citation type="submission" date="2016-01" db="EMBL/GenBank/DDBJ databases">
        <title>The new phylogeny of the genus Mycobacterium.</title>
        <authorList>
            <person name="Tarcisio F."/>
            <person name="Conor M."/>
            <person name="Antonella G."/>
            <person name="Elisabetta G."/>
            <person name="Giulia F.S."/>
            <person name="Sara T."/>
            <person name="Anna F."/>
            <person name="Clotilde B."/>
            <person name="Roberto B."/>
            <person name="Veronica D.S."/>
            <person name="Fabio R."/>
            <person name="Monica P."/>
            <person name="Olivier J."/>
            <person name="Enrico T."/>
            <person name="Nicola S."/>
        </authorList>
    </citation>
    <scope>NUCLEOTIDE SEQUENCE [LARGE SCALE GENOMIC DNA]</scope>
    <source>
        <strain evidence="6 7">DSM 45166</strain>
    </source>
</reference>
<dbReference type="InterPro" id="IPR011251">
    <property type="entry name" value="Luciferase-like_dom"/>
</dbReference>
<evidence type="ECO:0000313" key="6">
    <source>
        <dbReference type="EMBL" id="ORW05385.1"/>
    </source>
</evidence>
<keyword evidence="7" id="KW-1185">Reference proteome</keyword>
<evidence type="ECO:0000256" key="4">
    <source>
        <dbReference type="ARBA" id="ARBA00023033"/>
    </source>
</evidence>
<dbReference type="AlphaFoldDB" id="A0A1X1Y2R6"/>
<evidence type="ECO:0000259" key="5">
    <source>
        <dbReference type="Pfam" id="PF00296"/>
    </source>
</evidence>
<dbReference type="PANTHER" id="PTHR42847">
    <property type="entry name" value="ALKANESULFONATE MONOOXYGENASE"/>
    <property type="match status" value="1"/>
</dbReference>
<dbReference type="STRING" id="487514.A5707_14795"/>
<proteinExistence type="predicted"/>
<gene>
    <name evidence="6" type="ORF">AWC14_26830</name>
</gene>
<keyword evidence="1" id="KW-0285">Flavoprotein</keyword>
<dbReference type="GO" id="GO:0046306">
    <property type="term" value="P:alkanesulfonate catabolic process"/>
    <property type="evidence" value="ECO:0007669"/>
    <property type="project" value="TreeGrafter"/>
</dbReference>
<dbReference type="GO" id="GO:0008726">
    <property type="term" value="F:alkanesulfonate monooxygenase activity"/>
    <property type="evidence" value="ECO:0007669"/>
    <property type="project" value="TreeGrafter"/>
</dbReference>
<accession>A0A1X1Y2R6</accession>
<dbReference type="Pfam" id="PF00296">
    <property type="entry name" value="Bac_luciferase"/>
    <property type="match status" value="1"/>
</dbReference>
<comment type="caution">
    <text evidence="6">The sequence shown here is derived from an EMBL/GenBank/DDBJ whole genome shotgun (WGS) entry which is preliminary data.</text>
</comment>
<keyword evidence="4" id="KW-0503">Monooxygenase</keyword>
<name>A0A1X1Y2R6_9MYCO</name>
<dbReference type="RefSeq" id="WP_045374859.1">
    <property type="nucleotide sequence ID" value="NZ_BBKA01000018.1"/>
</dbReference>
<sequence length="270" mass="29210">MSKGFRFSIGIHAVKSRAALLDKARRLEDYGFDVLHLPDHLGAPAPFPVLAAIAQATTTVRLGTYVLNACFYKPALLARDAAEVDLLSDGRLEVGLGAGYVREEFEAAELPYPSAGRRVDYLEHVTTYLKEHLPSIPILIAGNGDRLLTVAARHAHIIGLTGANPKAVGDPLSERIDFVRTAAGDRDLELNLAITAVPTDNSGIPDLSLTRRYAPTLSDAELLELPAVLSGSPRAMADRLRGYRDTYGLTSFTVQENHAEGFAKVIAELR</sequence>
<dbReference type="PANTHER" id="PTHR42847:SF8">
    <property type="entry name" value="CONSERVED PROTEIN"/>
    <property type="match status" value="1"/>
</dbReference>
<evidence type="ECO:0000256" key="2">
    <source>
        <dbReference type="ARBA" id="ARBA00022643"/>
    </source>
</evidence>
<dbReference type="OrthoDB" id="4288123at2"/>
<dbReference type="InterPro" id="IPR050172">
    <property type="entry name" value="SsuD_RutA_monooxygenase"/>
</dbReference>
<dbReference type="InterPro" id="IPR019923">
    <property type="entry name" value="Lucif-like_OxRdtase_MSMEG_2516"/>
</dbReference>
<dbReference type="SUPFAM" id="SSF51679">
    <property type="entry name" value="Bacterial luciferase-like"/>
    <property type="match status" value="1"/>
</dbReference>
<evidence type="ECO:0000256" key="3">
    <source>
        <dbReference type="ARBA" id="ARBA00023002"/>
    </source>
</evidence>
<dbReference type="Gene3D" id="3.20.20.30">
    <property type="entry name" value="Luciferase-like domain"/>
    <property type="match status" value="1"/>
</dbReference>
<evidence type="ECO:0000256" key="1">
    <source>
        <dbReference type="ARBA" id="ARBA00022630"/>
    </source>
</evidence>
<dbReference type="EMBL" id="LQPE01000085">
    <property type="protein sequence ID" value="ORW05385.1"/>
    <property type="molecule type" value="Genomic_DNA"/>
</dbReference>
<keyword evidence="3" id="KW-0560">Oxidoreductase</keyword>
<dbReference type="InterPro" id="IPR036661">
    <property type="entry name" value="Luciferase-like_sf"/>
</dbReference>
<feature type="domain" description="Luciferase-like" evidence="5">
    <location>
        <begin position="16"/>
        <end position="192"/>
    </location>
</feature>
<dbReference type="Proteomes" id="UP000193487">
    <property type="component" value="Unassembled WGS sequence"/>
</dbReference>